<dbReference type="RefSeq" id="WP_196834716.1">
    <property type="nucleotide sequence ID" value="NZ_JADOTZ010000001.1"/>
</dbReference>
<evidence type="ECO:0000313" key="1">
    <source>
        <dbReference type="EMBL" id="MBG6083257.1"/>
    </source>
</evidence>
<reference evidence="1" key="1">
    <citation type="submission" date="2020-11" db="EMBL/GenBank/DDBJ databases">
        <title>Sequencing the genomes of 1000 actinobacteria strains.</title>
        <authorList>
            <person name="Klenk H.-P."/>
        </authorList>
    </citation>
    <scope>NUCLEOTIDE SEQUENCE</scope>
    <source>
        <strain evidence="1">DSM 26152</strain>
    </source>
</reference>
<protein>
    <submittedName>
        <fullName evidence="1">Uncharacterized protein</fullName>
    </submittedName>
</protein>
<proteinExistence type="predicted"/>
<sequence>MTTPSDGAAWACYHPNGEYPHPEVIPINDVVPHEFGFECACGPILKEGVLVHYSLDGREHHEPDGPVT</sequence>
<accession>A0A931D6F5</accession>
<comment type="caution">
    <text evidence="1">The sequence shown here is derived from an EMBL/GenBank/DDBJ whole genome shotgun (WGS) entry which is preliminary data.</text>
</comment>
<organism evidence="1 2">
    <name type="scientific">Zhihengliuella flava</name>
    <dbReference type="NCBI Taxonomy" id="1285193"/>
    <lineage>
        <taxon>Bacteria</taxon>
        <taxon>Bacillati</taxon>
        <taxon>Actinomycetota</taxon>
        <taxon>Actinomycetes</taxon>
        <taxon>Micrococcales</taxon>
        <taxon>Micrococcaceae</taxon>
        <taxon>Zhihengliuella</taxon>
    </lineage>
</organism>
<dbReference type="Proteomes" id="UP000625033">
    <property type="component" value="Unassembled WGS sequence"/>
</dbReference>
<dbReference type="EMBL" id="JADOTZ010000001">
    <property type="protein sequence ID" value="MBG6083257.1"/>
    <property type="molecule type" value="Genomic_DNA"/>
</dbReference>
<evidence type="ECO:0000313" key="2">
    <source>
        <dbReference type="Proteomes" id="UP000625033"/>
    </source>
</evidence>
<gene>
    <name evidence="1" type="ORF">IW252_000024</name>
</gene>
<name>A0A931D6F5_9MICC</name>
<keyword evidence="2" id="KW-1185">Reference proteome</keyword>
<dbReference type="AlphaFoldDB" id="A0A931D6F5"/>